<dbReference type="SUPFAM" id="SSF140453">
    <property type="entry name" value="EsxAB dimer-like"/>
    <property type="match status" value="1"/>
</dbReference>
<evidence type="ECO:0008006" key="3">
    <source>
        <dbReference type="Google" id="ProtNLM"/>
    </source>
</evidence>
<evidence type="ECO:0000313" key="1">
    <source>
        <dbReference type="EMBL" id="ABU58216.1"/>
    </source>
</evidence>
<evidence type="ECO:0000313" key="2">
    <source>
        <dbReference type="Proteomes" id="UP000000263"/>
    </source>
</evidence>
<dbReference type="EMBL" id="CP000804">
    <property type="protein sequence ID" value="ABU58216.1"/>
    <property type="molecule type" value="Genomic_DNA"/>
</dbReference>
<sequence>MLIGADIDQLYTTIALFRRSRAEMSDTFQRARQAMQAMQNSPWSGQNRQQAEAVWEQIQTQFASVIDELEGLTARTERFANNLAEAGRSFYDPARINTSDTIGKVLKYAEVGADIIQKLKKIIVGSKYIREIKLVREGLQIVHGSTYPKQLILKGSHEVFEMAFLNPHLRHLKGEWKNIAQKLVLDPTKNATKDAVSDALKVLPLDFALNVASNASDNWEAYKGDPQHWQKAVVGTAIDATVDTALSAAGTVVGTAVGGAVGGALLGAISGGTLAPLGVAIGARVGGFAGGWAAERVSECLKEQDWYKDLKKVGVQKGADFIDQSVQTAQQTMESVAQEGQRVLEQTQEKVAAIADKSQQLLEQGQQVQQAMSGWVSHKLGLQFR</sequence>
<dbReference type="InterPro" id="IPR036689">
    <property type="entry name" value="ESAT-6-like_sf"/>
</dbReference>
<dbReference type="RefSeq" id="WP_012120640.1">
    <property type="nucleotide sequence ID" value="NC_009767.1"/>
</dbReference>
<dbReference type="Pfam" id="PF06013">
    <property type="entry name" value="WXG100"/>
    <property type="match status" value="1"/>
</dbReference>
<protein>
    <recommendedName>
        <fullName evidence="3">WXG100 family type VII secretion target</fullName>
    </recommendedName>
</protein>
<dbReference type="Gene3D" id="1.10.287.1060">
    <property type="entry name" value="ESAT-6-like"/>
    <property type="match status" value="1"/>
</dbReference>
<organism evidence="1 2">
    <name type="scientific">Roseiflexus castenholzii (strain DSM 13941 / HLO8)</name>
    <dbReference type="NCBI Taxonomy" id="383372"/>
    <lineage>
        <taxon>Bacteria</taxon>
        <taxon>Bacillati</taxon>
        <taxon>Chloroflexota</taxon>
        <taxon>Chloroflexia</taxon>
        <taxon>Chloroflexales</taxon>
        <taxon>Roseiflexineae</taxon>
        <taxon>Roseiflexaceae</taxon>
        <taxon>Roseiflexus</taxon>
    </lineage>
</organism>
<dbReference type="AlphaFoldDB" id="A7NL46"/>
<dbReference type="eggNOG" id="COG3942">
    <property type="taxonomic scope" value="Bacteria"/>
</dbReference>
<dbReference type="KEGG" id="rca:Rcas_2131"/>
<dbReference type="Proteomes" id="UP000000263">
    <property type="component" value="Chromosome"/>
</dbReference>
<keyword evidence="2" id="KW-1185">Reference proteome</keyword>
<name>A7NL46_ROSCS</name>
<dbReference type="HOGENOM" id="CLU_717431_0_0_0"/>
<dbReference type="InterPro" id="IPR010310">
    <property type="entry name" value="T7SS_ESAT-6-like"/>
</dbReference>
<gene>
    <name evidence="1" type="ordered locus">Rcas_2131</name>
</gene>
<proteinExistence type="predicted"/>
<reference evidence="1 2" key="1">
    <citation type="submission" date="2007-08" db="EMBL/GenBank/DDBJ databases">
        <title>Complete sequence of Roseiflexus castenholzii DSM 13941.</title>
        <authorList>
            <consortium name="US DOE Joint Genome Institute"/>
            <person name="Copeland A."/>
            <person name="Lucas S."/>
            <person name="Lapidus A."/>
            <person name="Barry K."/>
            <person name="Glavina del Rio T."/>
            <person name="Dalin E."/>
            <person name="Tice H."/>
            <person name="Pitluck S."/>
            <person name="Thompson L.S."/>
            <person name="Brettin T."/>
            <person name="Bruce D."/>
            <person name="Detter J.C."/>
            <person name="Han C."/>
            <person name="Tapia R."/>
            <person name="Schmutz J."/>
            <person name="Larimer F."/>
            <person name="Land M."/>
            <person name="Hauser L."/>
            <person name="Kyrpides N."/>
            <person name="Mikhailova N."/>
            <person name="Bryant D.A."/>
            <person name="Hanada S."/>
            <person name="Tsukatani Y."/>
            <person name="Richardson P."/>
        </authorList>
    </citation>
    <scope>NUCLEOTIDE SEQUENCE [LARGE SCALE GENOMIC DNA]</scope>
    <source>
        <strain evidence="2">DSM 13941 / HLO8</strain>
    </source>
</reference>
<accession>A7NL46</accession>